<sequence>MYLFALEFSSSFLVDLVDCVFSCRFGNFFCNRQERGQKGELKRWHFAMESLSTELNWK</sequence>
<comment type="caution">
    <text evidence="2">The sequence shown here is derived from an EMBL/GenBank/DDBJ whole genome shotgun (WGS) entry which is preliminary data.</text>
</comment>
<protein>
    <recommendedName>
        <fullName evidence="1">Myotubularin phosphatase domain-containing protein</fullName>
    </recommendedName>
</protein>
<evidence type="ECO:0000259" key="1">
    <source>
        <dbReference type="PROSITE" id="PS51339"/>
    </source>
</evidence>
<dbReference type="PROSITE" id="PS51339">
    <property type="entry name" value="PPASE_MYOTUBULARIN"/>
    <property type="match status" value="1"/>
</dbReference>
<feature type="domain" description="Myotubularin phosphatase" evidence="1">
    <location>
        <begin position="1"/>
        <end position="58"/>
    </location>
</feature>
<accession>A0A9Q0FQ84</accession>
<dbReference type="Pfam" id="PF06602">
    <property type="entry name" value="Myotub-related"/>
    <property type="match status" value="1"/>
</dbReference>
<name>A0A9Q0FQ84_9ROSI</name>
<dbReference type="AlphaFoldDB" id="A0A9Q0FQ84"/>
<dbReference type="InterPro" id="IPR010569">
    <property type="entry name" value="Myotubularin-like_Pase_dom"/>
</dbReference>
<reference evidence="2" key="1">
    <citation type="submission" date="2022-02" db="EMBL/GenBank/DDBJ databases">
        <authorList>
            <person name="Henning P.M."/>
            <person name="McCubbin A.G."/>
            <person name="Shore J.S."/>
        </authorList>
    </citation>
    <scope>NUCLEOTIDE SEQUENCE</scope>
    <source>
        <strain evidence="2">F60SS</strain>
        <tissue evidence="2">Leaves</tissue>
    </source>
</reference>
<proteinExistence type="predicted"/>
<organism evidence="2 3">
    <name type="scientific">Turnera subulata</name>
    <dbReference type="NCBI Taxonomy" id="218843"/>
    <lineage>
        <taxon>Eukaryota</taxon>
        <taxon>Viridiplantae</taxon>
        <taxon>Streptophyta</taxon>
        <taxon>Embryophyta</taxon>
        <taxon>Tracheophyta</taxon>
        <taxon>Spermatophyta</taxon>
        <taxon>Magnoliopsida</taxon>
        <taxon>eudicotyledons</taxon>
        <taxon>Gunneridae</taxon>
        <taxon>Pentapetalae</taxon>
        <taxon>rosids</taxon>
        <taxon>fabids</taxon>
        <taxon>Malpighiales</taxon>
        <taxon>Passifloraceae</taxon>
        <taxon>Turnera</taxon>
    </lineage>
</organism>
<reference evidence="2" key="2">
    <citation type="journal article" date="2023" name="Plants (Basel)">
        <title>Annotation of the Turnera subulata (Passifloraceae) Draft Genome Reveals the S-Locus Evolved after the Divergence of Turneroideae from Passifloroideae in a Stepwise Manner.</title>
        <authorList>
            <person name="Henning P.M."/>
            <person name="Roalson E.H."/>
            <person name="Mir W."/>
            <person name="McCubbin A.G."/>
            <person name="Shore J.S."/>
        </authorList>
    </citation>
    <scope>NUCLEOTIDE SEQUENCE</scope>
    <source>
        <strain evidence="2">F60SS</strain>
    </source>
</reference>
<dbReference type="SUPFAM" id="SSF52799">
    <property type="entry name" value="(Phosphotyrosine protein) phosphatases II"/>
    <property type="match status" value="1"/>
</dbReference>
<keyword evidence="3" id="KW-1185">Reference proteome</keyword>
<evidence type="ECO:0000313" key="3">
    <source>
        <dbReference type="Proteomes" id="UP001141552"/>
    </source>
</evidence>
<dbReference type="InterPro" id="IPR029021">
    <property type="entry name" value="Prot-tyrosine_phosphatase-like"/>
</dbReference>
<dbReference type="OrthoDB" id="271628at2759"/>
<gene>
    <name evidence="2" type="ORF">Tsubulata_040393</name>
</gene>
<dbReference type="Proteomes" id="UP001141552">
    <property type="component" value="Unassembled WGS sequence"/>
</dbReference>
<evidence type="ECO:0000313" key="2">
    <source>
        <dbReference type="EMBL" id="KAJ4835571.1"/>
    </source>
</evidence>
<dbReference type="EMBL" id="JAKUCV010004365">
    <property type="protein sequence ID" value="KAJ4835571.1"/>
    <property type="molecule type" value="Genomic_DNA"/>
</dbReference>